<dbReference type="Proteomes" id="UP000281343">
    <property type="component" value="Unassembled WGS sequence"/>
</dbReference>
<dbReference type="OrthoDB" id="7062607at2"/>
<comment type="caution">
    <text evidence="1">The sequence shown here is derived from an EMBL/GenBank/DDBJ whole genome shotgun (WGS) entry which is preliminary data.</text>
</comment>
<dbReference type="AlphaFoldDB" id="A0A3L9YF27"/>
<keyword evidence="2" id="KW-1185">Reference proteome</keyword>
<organism evidence="1 2">
    <name type="scientific">Rhodophyticola porphyridii</name>
    <dbReference type="NCBI Taxonomy" id="1852017"/>
    <lineage>
        <taxon>Bacteria</taxon>
        <taxon>Pseudomonadati</taxon>
        <taxon>Pseudomonadota</taxon>
        <taxon>Alphaproteobacteria</taxon>
        <taxon>Rhodobacterales</taxon>
        <taxon>Roseobacteraceae</taxon>
        <taxon>Rhodophyticola</taxon>
    </lineage>
</organism>
<protein>
    <submittedName>
        <fullName evidence="1">Sulfotransferase</fullName>
    </submittedName>
</protein>
<accession>A0A3L9YF27</accession>
<evidence type="ECO:0000313" key="1">
    <source>
        <dbReference type="EMBL" id="RMA41550.1"/>
    </source>
</evidence>
<dbReference type="SUPFAM" id="SSF52540">
    <property type="entry name" value="P-loop containing nucleoside triphosphate hydrolases"/>
    <property type="match status" value="1"/>
</dbReference>
<dbReference type="Gene3D" id="3.40.50.300">
    <property type="entry name" value="P-loop containing nucleotide triphosphate hydrolases"/>
    <property type="match status" value="1"/>
</dbReference>
<dbReference type="Pfam" id="PF13469">
    <property type="entry name" value="Sulfotransfer_3"/>
    <property type="match status" value="1"/>
</dbReference>
<name>A0A3L9YF27_9RHOB</name>
<proteinExistence type="predicted"/>
<dbReference type="InterPro" id="IPR027417">
    <property type="entry name" value="P-loop_NTPase"/>
</dbReference>
<dbReference type="RefSeq" id="WP_121898809.1">
    <property type="nucleotide sequence ID" value="NZ_RCNT01000007.1"/>
</dbReference>
<dbReference type="EMBL" id="RCNT01000007">
    <property type="protein sequence ID" value="RMA41550.1"/>
    <property type="molecule type" value="Genomic_DNA"/>
</dbReference>
<gene>
    <name evidence="1" type="ORF">D9R08_14690</name>
</gene>
<reference evidence="1 2" key="1">
    <citation type="submission" date="2018-10" db="EMBL/GenBank/DDBJ databases">
        <authorList>
            <person name="Jung H.S."/>
            <person name="Jeon C.O."/>
        </authorList>
    </citation>
    <scope>NUCLEOTIDE SEQUENCE [LARGE SCALE GENOMIC DNA]</scope>
    <source>
        <strain evidence="1 2">MA-7-27</strain>
    </source>
</reference>
<dbReference type="GO" id="GO:0016740">
    <property type="term" value="F:transferase activity"/>
    <property type="evidence" value="ECO:0007669"/>
    <property type="project" value="UniProtKB-KW"/>
</dbReference>
<evidence type="ECO:0000313" key="2">
    <source>
        <dbReference type="Proteomes" id="UP000281343"/>
    </source>
</evidence>
<keyword evidence="1" id="KW-0808">Transferase</keyword>
<sequence>MIEVRTSSAEDGAARNVSVLYVGGYGRSGSTVIDMALAQFPGVFGAGELGNLPRHVWPNDEYCACGARVRACPLWSSIVERWLEREPPGTMERYGHLCVRFEAVRNPLQTLGVTGWTRGFQEYARLTKNLFTAIQETTGCRVIVDSSKSPSRALQLSRIAGIDLSLLHLMRDGRGVAWSMMKTHEVDLSAGVQRPVGGAPAIRTAHRWMAFNLLTEFAASRVGAQRSIQLRYEDFTADPVGALQPVLAMVEAARETSDATDLAEIIPGHQVAGSRIRMGGPLRISRDAAWEVKMPEQDRLKVQRRAGWMLRRYRYL</sequence>